<dbReference type="EMBL" id="CADCTB010000132">
    <property type="protein sequence ID" value="CAA9249481.1"/>
    <property type="molecule type" value="Genomic_DNA"/>
</dbReference>
<comment type="similarity">
    <text evidence="1 6">Belongs to the Glu/Leu/Phe/Val dehydrogenases family.</text>
</comment>
<dbReference type="FunFam" id="3.40.50.10860:FF:000010">
    <property type="entry name" value="Leucine dehydrogenase"/>
    <property type="match status" value="1"/>
</dbReference>
<dbReference type="PRINTS" id="PR00082">
    <property type="entry name" value="GLFDHDRGNASE"/>
</dbReference>
<dbReference type="EC" id="1.4.1.9" evidence="8"/>
<feature type="active site" description="Proton donor/acceptor" evidence="4">
    <location>
        <position position="80"/>
    </location>
</feature>
<dbReference type="EC" id="1.4.1.23" evidence="8"/>
<dbReference type="Gene3D" id="3.40.50.720">
    <property type="entry name" value="NAD(P)-binding Rossmann-like Domain"/>
    <property type="match status" value="1"/>
</dbReference>
<dbReference type="InterPro" id="IPR016211">
    <property type="entry name" value="Glu/Phe/Leu/Val/Trp_DH_bac/arc"/>
</dbReference>
<keyword evidence="3 5" id="KW-0520">NAD</keyword>
<dbReference type="PANTHER" id="PTHR42722:SF1">
    <property type="entry name" value="VALINE DEHYDROGENASE"/>
    <property type="match status" value="1"/>
</dbReference>
<dbReference type="Gene3D" id="3.40.50.10860">
    <property type="entry name" value="Leucine Dehydrogenase, chain A, domain 1"/>
    <property type="match status" value="1"/>
</dbReference>
<evidence type="ECO:0000256" key="6">
    <source>
        <dbReference type="RuleBase" id="RU004417"/>
    </source>
</evidence>
<evidence type="ECO:0000256" key="3">
    <source>
        <dbReference type="ARBA" id="ARBA00023027"/>
    </source>
</evidence>
<evidence type="ECO:0000256" key="1">
    <source>
        <dbReference type="ARBA" id="ARBA00006382"/>
    </source>
</evidence>
<evidence type="ECO:0000259" key="7">
    <source>
        <dbReference type="SMART" id="SM00839"/>
    </source>
</evidence>
<dbReference type="InterPro" id="IPR033524">
    <property type="entry name" value="Glu/Leu/Phe/Val_DH_AS"/>
</dbReference>
<sequence>MDVFDRIGADDYEQVVFCHDRGTGLRAIVAVHSTRLGPALGGTRFYPYPSEADGLEDVLRLARGMTYKAAAAGLDLGGGKAVIFGDPRRDKSEALLRAYARHVEALGGRYLTAEDVGTTQADMDIVRRETRFVTGVSRELGGSGDPSDATAYGVLWAMKAVAQRLWGDTSLVGRHVAVAGVGKVGRALVGHLAEERARVTVADVTPVAVEWAVTEVGAEVVAVEKIHAVECDIYSPCALGGVLNTSTIPELRCAAVLGSANNQLADGAASARLLADAGVLYAPDFVVNAGGLINIAEELAPGGYHPDLARAAVRRIFDTLTSVLSAAEQDGVTTAEAADRRAQDRIAALSAVHQIRIPS</sequence>
<feature type="domain" description="Glutamate/phenylalanine/leucine/valine/L-tryptophan dehydrogenase C-terminal" evidence="7">
    <location>
        <begin position="144"/>
        <end position="354"/>
    </location>
</feature>
<dbReference type="PIRSF" id="PIRSF000188">
    <property type="entry name" value="Phe_leu_dh"/>
    <property type="match status" value="1"/>
</dbReference>
<dbReference type="InterPro" id="IPR046346">
    <property type="entry name" value="Aminoacid_DH-like_N_sf"/>
</dbReference>
<dbReference type="PANTHER" id="PTHR42722">
    <property type="entry name" value="LEUCINE DEHYDROGENASE"/>
    <property type="match status" value="1"/>
</dbReference>
<dbReference type="InterPro" id="IPR036291">
    <property type="entry name" value="NAD(P)-bd_dom_sf"/>
</dbReference>
<evidence type="ECO:0000256" key="2">
    <source>
        <dbReference type="ARBA" id="ARBA00023002"/>
    </source>
</evidence>
<evidence type="ECO:0000256" key="5">
    <source>
        <dbReference type="PIRSR" id="PIRSR000188-2"/>
    </source>
</evidence>
<reference evidence="8" key="1">
    <citation type="submission" date="2020-02" db="EMBL/GenBank/DDBJ databases">
        <authorList>
            <person name="Meier V. D."/>
        </authorList>
    </citation>
    <scope>NUCLEOTIDE SEQUENCE</scope>
    <source>
        <strain evidence="8">AVDCRST_MAG10</strain>
    </source>
</reference>
<organism evidence="8">
    <name type="scientific">uncultured Acidimicrobiales bacterium</name>
    <dbReference type="NCBI Taxonomy" id="310071"/>
    <lineage>
        <taxon>Bacteria</taxon>
        <taxon>Bacillati</taxon>
        <taxon>Actinomycetota</taxon>
        <taxon>Acidimicrobiia</taxon>
        <taxon>Acidimicrobiales</taxon>
        <taxon>environmental samples</taxon>
    </lineage>
</organism>
<dbReference type="GO" id="GO:0043837">
    <property type="term" value="F:valine dehydrogenase (NAD+) activity"/>
    <property type="evidence" value="ECO:0007669"/>
    <property type="project" value="UniProtKB-EC"/>
</dbReference>
<protein>
    <submittedName>
        <fullName evidence="8">Branched-chain amino acid dehydrogenase [deaminating](EC)</fullName>
        <ecNumber evidence="8">1.4.1.23</ecNumber>
        <ecNumber evidence="8">1.4.1.9</ecNumber>
    </submittedName>
</protein>
<dbReference type="GO" id="GO:0050049">
    <property type="term" value="F:L-leucine dehydrogenase activity"/>
    <property type="evidence" value="ECO:0007669"/>
    <property type="project" value="UniProtKB-EC"/>
</dbReference>
<dbReference type="PROSITE" id="PS00074">
    <property type="entry name" value="GLFV_DEHYDROGENASE"/>
    <property type="match status" value="1"/>
</dbReference>
<keyword evidence="5" id="KW-0547">Nucleotide-binding</keyword>
<evidence type="ECO:0000256" key="4">
    <source>
        <dbReference type="PIRSR" id="PIRSR000188-1"/>
    </source>
</evidence>
<dbReference type="SUPFAM" id="SSF51735">
    <property type="entry name" value="NAD(P)-binding Rossmann-fold domains"/>
    <property type="match status" value="1"/>
</dbReference>
<dbReference type="InterPro" id="IPR006096">
    <property type="entry name" value="Glu/Leu/Phe/Val/Trp_DH_C"/>
</dbReference>
<dbReference type="SMART" id="SM00839">
    <property type="entry name" value="ELFV_dehydrog"/>
    <property type="match status" value="1"/>
</dbReference>
<proteinExistence type="inferred from homology"/>
<name>A0A6J4IFX8_9ACTN</name>
<dbReference type="SUPFAM" id="SSF53223">
    <property type="entry name" value="Aminoacid dehydrogenase-like, N-terminal domain"/>
    <property type="match status" value="1"/>
</dbReference>
<dbReference type="InterPro" id="IPR006097">
    <property type="entry name" value="Glu/Leu/Phe/Val/Trp_DH_dimer"/>
</dbReference>
<dbReference type="Pfam" id="PF02812">
    <property type="entry name" value="ELFV_dehydrog_N"/>
    <property type="match status" value="1"/>
</dbReference>
<dbReference type="GO" id="GO:0000166">
    <property type="term" value="F:nucleotide binding"/>
    <property type="evidence" value="ECO:0007669"/>
    <property type="project" value="UniProtKB-KW"/>
</dbReference>
<dbReference type="AlphaFoldDB" id="A0A6J4IFX8"/>
<evidence type="ECO:0000313" key="8">
    <source>
        <dbReference type="EMBL" id="CAA9249481.1"/>
    </source>
</evidence>
<dbReference type="Pfam" id="PF00208">
    <property type="entry name" value="ELFV_dehydrog"/>
    <property type="match status" value="2"/>
</dbReference>
<accession>A0A6J4IFX8</accession>
<gene>
    <name evidence="8" type="ORF">AVDCRST_MAG10-2096</name>
</gene>
<dbReference type="GO" id="GO:0006520">
    <property type="term" value="P:amino acid metabolic process"/>
    <property type="evidence" value="ECO:0007669"/>
    <property type="project" value="InterPro"/>
</dbReference>
<keyword evidence="2 6" id="KW-0560">Oxidoreductase</keyword>
<feature type="binding site" evidence="5">
    <location>
        <begin position="180"/>
        <end position="185"/>
    </location>
    <ligand>
        <name>NAD(+)</name>
        <dbReference type="ChEBI" id="CHEBI:57540"/>
    </ligand>
</feature>
<dbReference type="InterPro" id="IPR006095">
    <property type="entry name" value="Glu/Leu/Phe/Val/Trp_DH"/>
</dbReference>
<dbReference type="CDD" id="cd01075">
    <property type="entry name" value="NAD_bind_Leu_Phe_Val_DH"/>
    <property type="match status" value="1"/>
</dbReference>